<organism evidence="2 3">
    <name type="scientific">Plasmodium chabaudi chabaudi</name>
    <dbReference type="NCBI Taxonomy" id="31271"/>
    <lineage>
        <taxon>Eukaryota</taxon>
        <taxon>Sar</taxon>
        <taxon>Alveolata</taxon>
        <taxon>Apicomplexa</taxon>
        <taxon>Aconoidasida</taxon>
        <taxon>Haemosporida</taxon>
        <taxon>Plasmodiidae</taxon>
        <taxon>Plasmodium</taxon>
        <taxon>Plasmodium (Vinckeia)</taxon>
    </lineage>
</organism>
<dbReference type="AlphaFoldDB" id="A0A1C6X0S6"/>
<evidence type="ECO:0000313" key="2">
    <source>
        <dbReference type="EMBL" id="SCL96275.1"/>
    </source>
</evidence>
<feature type="signal peptide" evidence="1">
    <location>
        <begin position="1"/>
        <end position="25"/>
    </location>
</feature>
<dbReference type="NCBIfam" id="TIGR01599">
    <property type="entry name" value="PYST-A"/>
    <property type="match status" value="1"/>
</dbReference>
<feature type="chain" id="PRO_5008750206" evidence="1">
    <location>
        <begin position="26"/>
        <end position="307"/>
    </location>
</feature>
<sequence>MNIEYTKTIFLLLSLFVYVSNETLGEKTAKDIALGNIAPKISTLTLENDGLSTRLENGDDIICTNPEEITTAAEVMDEAVTLLRQHAANKDDYSLYHSEKNANLYFTKPGNPEAGKLSIIIQDPNKYDDIVTLLSHPNGAKYFDESFISGKISRLYNTNFALLQQRYRGRIGSLKKYFYALMKKVNVTSKETIIAYVPTDINDNANSNNKNYNNTVLKKANSLKIDINSEEDIRNGKLKKTFSNVFGYIIKKEIDHINITYVKFVEGSYSILPKWLNKMFRGLKILKLTKLINLFSDKYMYITNDNI</sequence>
<name>A0A1C6X0S6_PLACU</name>
<reference evidence="2 3" key="1">
    <citation type="submission" date="2016-08" db="EMBL/GenBank/DDBJ databases">
        <authorList>
            <consortium name="Pathogen Informatics"/>
        </authorList>
    </citation>
    <scope>NUCLEOTIDE SEQUENCE [LARGE SCALE GENOMIC DNA]</scope>
    <source>
        <strain evidence="2 3">AJ</strain>
    </source>
</reference>
<dbReference type="EMBL" id="LT608168">
    <property type="protein sequence ID" value="SCL96275.1"/>
    <property type="molecule type" value="Genomic_DNA"/>
</dbReference>
<proteinExistence type="predicted"/>
<dbReference type="InterPro" id="IPR006486">
    <property type="entry name" value="PYST_A"/>
</dbReference>
<accession>A0A1C6X0S6</accession>
<gene>
    <name evidence="2" type="ORF">PCHAJ_000017200</name>
</gene>
<dbReference type="SUPFAM" id="SSF55961">
    <property type="entry name" value="Bet v1-like"/>
    <property type="match status" value="1"/>
</dbReference>
<keyword evidence="1" id="KW-0732">Signal</keyword>
<evidence type="ECO:0000313" key="3">
    <source>
        <dbReference type="Proteomes" id="UP000507163"/>
    </source>
</evidence>
<protein>
    <submittedName>
        <fullName evidence="2">Fam-a protein</fullName>
    </submittedName>
</protein>
<evidence type="ECO:0000256" key="1">
    <source>
        <dbReference type="SAM" id="SignalP"/>
    </source>
</evidence>
<dbReference type="Proteomes" id="UP000507163">
    <property type="component" value="Chromosome 2"/>
</dbReference>